<keyword evidence="2" id="KW-1185">Reference proteome</keyword>
<dbReference type="Proteomes" id="UP000805193">
    <property type="component" value="Unassembled WGS sequence"/>
</dbReference>
<organism evidence="1 2">
    <name type="scientific">Ixodes persulcatus</name>
    <name type="common">Taiga tick</name>
    <dbReference type="NCBI Taxonomy" id="34615"/>
    <lineage>
        <taxon>Eukaryota</taxon>
        <taxon>Metazoa</taxon>
        <taxon>Ecdysozoa</taxon>
        <taxon>Arthropoda</taxon>
        <taxon>Chelicerata</taxon>
        <taxon>Arachnida</taxon>
        <taxon>Acari</taxon>
        <taxon>Parasitiformes</taxon>
        <taxon>Ixodida</taxon>
        <taxon>Ixodoidea</taxon>
        <taxon>Ixodidae</taxon>
        <taxon>Ixodinae</taxon>
        <taxon>Ixodes</taxon>
    </lineage>
</organism>
<proteinExistence type="predicted"/>
<reference evidence="1 2" key="1">
    <citation type="journal article" date="2020" name="Cell">
        <title>Large-Scale Comparative Analyses of Tick Genomes Elucidate Their Genetic Diversity and Vector Capacities.</title>
        <authorList>
            <consortium name="Tick Genome and Microbiome Consortium (TIGMIC)"/>
            <person name="Jia N."/>
            <person name="Wang J."/>
            <person name="Shi W."/>
            <person name="Du L."/>
            <person name="Sun Y."/>
            <person name="Zhan W."/>
            <person name="Jiang J.F."/>
            <person name="Wang Q."/>
            <person name="Zhang B."/>
            <person name="Ji P."/>
            <person name="Bell-Sakyi L."/>
            <person name="Cui X.M."/>
            <person name="Yuan T.T."/>
            <person name="Jiang B.G."/>
            <person name="Yang W.F."/>
            <person name="Lam T.T."/>
            <person name="Chang Q.C."/>
            <person name="Ding S.J."/>
            <person name="Wang X.J."/>
            <person name="Zhu J.G."/>
            <person name="Ruan X.D."/>
            <person name="Zhao L."/>
            <person name="Wei J.T."/>
            <person name="Ye R.Z."/>
            <person name="Que T.C."/>
            <person name="Du C.H."/>
            <person name="Zhou Y.H."/>
            <person name="Cheng J.X."/>
            <person name="Dai P.F."/>
            <person name="Guo W.B."/>
            <person name="Han X.H."/>
            <person name="Huang E.J."/>
            <person name="Li L.F."/>
            <person name="Wei W."/>
            <person name="Gao Y.C."/>
            <person name="Liu J.Z."/>
            <person name="Shao H.Z."/>
            <person name="Wang X."/>
            <person name="Wang C.C."/>
            <person name="Yang T.C."/>
            <person name="Huo Q.B."/>
            <person name="Li W."/>
            <person name="Chen H.Y."/>
            <person name="Chen S.E."/>
            <person name="Zhou L.G."/>
            <person name="Ni X.B."/>
            <person name="Tian J.H."/>
            <person name="Sheng Y."/>
            <person name="Liu T."/>
            <person name="Pan Y.S."/>
            <person name="Xia L.Y."/>
            <person name="Li J."/>
            <person name="Zhao F."/>
            <person name="Cao W.C."/>
        </authorList>
    </citation>
    <scope>NUCLEOTIDE SEQUENCE [LARGE SCALE GENOMIC DNA]</scope>
    <source>
        <strain evidence="1">Iper-2018</strain>
    </source>
</reference>
<accession>A0AC60PTM1</accession>
<comment type="caution">
    <text evidence="1">The sequence shown here is derived from an EMBL/GenBank/DDBJ whole genome shotgun (WGS) entry which is preliminary data.</text>
</comment>
<evidence type="ECO:0000313" key="2">
    <source>
        <dbReference type="Proteomes" id="UP000805193"/>
    </source>
</evidence>
<sequence>MVCAGARMSTREERREQPEVLRVVPMVPEHRPRSGGMEDEEGDDLGDCTDALLESLVVSAEEALLLATLGVRTPDLEHAVRSFRDRACGLRDVLSVKVRTTKTNSYDLHSRQSTFKVLERKHVDDNENDENTPKGHQKCVVRKSAFFGGSRESGTTDDATIRTLEDDWFTIALYVCIGWQDDSLVWDKEDYGGVEHISVSQSEAWFPDITAINTNPDNYVVERDTADLGHNGKLWDCHPARIKVPCVMDLTYYPHDRHVCSVRFSSSTYLESEVRTIGILFYYPEELSSEWNAKSQAPLYGVTFKRSYVDIVFEMSRRAGHHLYTVTLPWAAAVVLTLLGFWMSIDSDSRLWLACVNLFLLVVMLGRMGTLLDRSASVPKIVFFLGNTVVIQAMVAILVIFMLNMASTPVKIPERIVRFLAGPIGGLLCLNRDCFWANQPQLRSENEVLLRRQGEEEEKRNCLLLAQALDRATIICCFRHGGS</sequence>
<dbReference type="EMBL" id="JABSTQ010010040">
    <property type="protein sequence ID" value="KAG0423909.1"/>
    <property type="molecule type" value="Genomic_DNA"/>
</dbReference>
<evidence type="ECO:0000313" key="1">
    <source>
        <dbReference type="EMBL" id="KAG0423909.1"/>
    </source>
</evidence>
<gene>
    <name evidence="1" type="ORF">HPB47_000329</name>
</gene>
<name>A0AC60PTM1_IXOPE</name>
<protein>
    <submittedName>
        <fullName evidence="1">Uncharacterized protein</fullName>
    </submittedName>
</protein>